<proteinExistence type="predicted"/>
<reference evidence="2 3" key="1">
    <citation type="journal article" date="2017" name="Int. J. Syst. Evol. Microbiol.">
        <title>Bacillus notoginsengisoli sp. nov., a novel bacterium isolated from the rhizosphere of Panax notoginseng.</title>
        <authorList>
            <person name="Zhang M.Y."/>
            <person name="Cheng J."/>
            <person name="Cai Y."/>
            <person name="Zhang T.Y."/>
            <person name="Wu Y.Y."/>
            <person name="Manikprabhu D."/>
            <person name="Li W.J."/>
            <person name="Zhang Y.X."/>
        </authorList>
    </citation>
    <scope>NUCLEOTIDE SEQUENCE [LARGE SCALE GENOMIC DNA]</scope>
    <source>
        <strain evidence="2 3">JCM 30743</strain>
    </source>
</reference>
<keyword evidence="1" id="KW-0472">Membrane</keyword>
<dbReference type="Proteomes" id="UP000284416">
    <property type="component" value="Unassembled WGS sequence"/>
</dbReference>
<feature type="transmembrane region" description="Helical" evidence="1">
    <location>
        <begin position="26"/>
        <end position="51"/>
    </location>
</feature>
<keyword evidence="1" id="KW-0812">Transmembrane</keyword>
<evidence type="ECO:0000313" key="2">
    <source>
        <dbReference type="EMBL" id="RHW40356.1"/>
    </source>
</evidence>
<name>A0A417YTM9_9BACI</name>
<organism evidence="2 3">
    <name type="scientific">Neobacillus notoginsengisoli</name>
    <dbReference type="NCBI Taxonomy" id="1578198"/>
    <lineage>
        <taxon>Bacteria</taxon>
        <taxon>Bacillati</taxon>
        <taxon>Bacillota</taxon>
        <taxon>Bacilli</taxon>
        <taxon>Bacillales</taxon>
        <taxon>Bacillaceae</taxon>
        <taxon>Neobacillus</taxon>
    </lineage>
</organism>
<gene>
    <name evidence="2" type="ORF">D1B31_12465</name>
</gene>
<keyword evidence="3" id="KW-1185">Reference proteome</keyword>
<keyword evidence="1" id="KW-1133">Transmembrane helix</keyword>
<dbReference type="AlphaFoldDB" id="A0A417YTM9"/>
<protein>
    <submittedName>
        <fullName evidence="2">Uncharacterized protein</fullName>
    </submittedName>
</protein>
<accession>A0A417YTM9</accession>
<sequence>MLHQLRCSIFLFIQKVSTFFAKTDPLLYNLLFFFASYLAVDTTYLFSIYFLSTFFYDEFIKNYSEGNENDYGNFIINDRFDF</sequence>
<evidence type="ECO:0000256" key="1">
    <source>
        <dbReference type="SAM" id="Phobius"/>
    </source>
</evidence>
<comment type="caution">
    <text evidence="2">The sequence shown here is derived from an EMBL/GenBank/DDBJ whole genome shotgun (WGS) entry which is preliminary data.</text>
</comment>
<evidence type="ECO:0000313" key="3">
    <source>
        <dbReference type="Proteomes" id="UP000284416"/>
    </source>
</evidence>
<dbReference type="EMBL" id="QWEG01000007">
    <property type="protein sequence ID" value="RHW40356.1"/>
    <property type="molecule type" value="Genomic_DNA"/>
</dbReference>